<reference evidence="1 2" key="1">
    <citation type="journal article" date="2018" name="Front. Plant Sci.">
        <title>Red Clover (Trifolium pratense) and Zigzag Clover (T. medium) - A Picture of Genomic Similarities and Differences.</title>
        <authorList>
            <person name="Dluhosova J."/>
            <person name="Istvanek J."/>
            <person name="Nedelnik J."/>
            <person name="Repkova J."/>
        </authorList>
    </citation>
    <scope>NUCLEOTIDE SEQUENCE [LARGE SCALE GENOMIC DNA]</scope>
    <source>
        <strain evidence="2">cv. 10/8</strain>
        <tissue evidence="1">Leaf</tissue>
    </source>
</reference>
<sequence>MVMEVTSAISLPDTVILFSDSQISLPLRYLNGDGAGKRGMEKG</sequence>
<dbReference type="AlphaFoldDB" id="A0A392Q2J5"/>
<evidence type="ECO:0000313" key="2">
    <source>
        <dbReference type="Proteomes" id="UP000265520"/>
    </source>
</evidence>
<protein>
    <submittedName>
        <fullName evidence="1">Uncharacterized protein</fullName>
    </submittedName>
</protein>
<keyword evidence="2" id="KW-1185">Reference proteome</keyword>
<comment type="caution">
    <text evidence="1">The sequence shown here is derived from an EMBL/GenBank/DDBJ whole genome shotgun (WGS) entry which is preliminary data.</text>
</comment>
<evidence type="ECO:0000313" key="1">
    <source>
        <dbReference type="EMBL" id="MCI18623.1"/>
    </source>
</evidence>
<organism evidence="1 2">
    <name type="scientific">Trifolium medium</name>
    <dbReference type="NCBI Taxonomy" id="97028"/>
    <lineage>
        <taxon>Eukaryota</taxon>
        <taxon>Viridiplantae</taxon>
        <taxon>Streptophyta</taxon>
        <taxon>Embryophyta</taxon>
        <taxon>Tracheophyta</taxon>
        <taxon>Spermatophyta</taxon>
        <taxon>Magnoliopsida</taxon>
        <taxon>eudicotyledons</taxon>
        <taxon>Gunneridae</taxon>
        <taxon>Pentapetalae</taxon>
        <taxon>rosids</taxon>
        <taxon>fabids</taxon>
        <taxon>Fabales</taxon>
        <taxon>Fabaceae</taxon>
        <taxon>Papilionoideae</taxon>
        <taxon>50 kb inversion clade</taxon>
        <taxon>NPAAA clade</taxon>
        <taxon>Hologalegina</taxon>
        <taxon>IRL clade</taxon>
        <taxon>Trifolieae</taxon>
        <taxon>Trifolium</taxon>
    </lineage>
</organism>
<dbReference type="Proteomes" id="UP000265520">
    <property type="component" value="Unassembled WGS sequence"/>
</dbReference>
<name>A0A392Q2J5_9FABA</name>
<dbReference type="EMBL" id="LXQA010111083">
    <property type="protein sequence ID" value="MCI18623.1"/>
    <property type="molecule type" value="Genomic_DNA"/>
</dbReference>
<accession>A0A392Q2J5</accession>
<proteinExistence type="predicted"/>